<dbReference type="PANTHER" id="PTHR24220:SF648">
    <property type="entry name" value="ABC TRANSPORTER ATP-BINDING PROTEIN YTRE"/>
    <property type="match status" value="1"/>
</dbReference>
<keyword evidence="7" id="KW-1185">Reference proteome</keyword>
<comment type="caution">
    <text evidence="6">The sequence shown here is derived from an EMBL/GenBank/DDBJ whole genome shotgun (WGS) entry which is preliminary data.</text>
</comment>
<evidence type="ECO:0000256" key="2">
    <source>
        <dbReference type="ARBA" id="ARBA00022741"/>
    </source>
</evidence>
<sequence>MIELRHIQKTYPSAARATTVLANLSLTVQAGEFVTIMGPSGCGKSTLLNLLGLLDDVDGGQYLFNQTDVTRLTERQKDQFRHRHVGIIFQRFNLIDELSIYENVELPLLYAGVASQERSRRVTDLLDQLRLMHRRHHRPAQLSGGQQQRTAIARALAVGPSLLLADEPTGNLDSANREAVMRLLTDINEAGTTIIMVTHSELDALYAHRIVRMRDGQLTD</sequence>
<dbReference type="Proteomes" id="UP000238375">
    <property type="component" value="Unassembled WGS sequence"/>
</dbReference>
<dbReference type="InterPro" id="IPR027417">
    <property type="entry name" value="P-loop_NTPase"/>
</dbReference>
<evidence type="ECO:0000313" key="6">
    <source>
        <dbReference type="EMBL" id="PRY47051.1"/>
    </source>
</evidence>
<comment type="similarity">
    <text evidence="4">Belongs to the ABC transporter superfamily. Macrolide exporter (TC 3.A.1.122) family.</text>
</comment>
<proteinExistence type="inferred from homology"/>
<dbReference type="InterPro" id="IPR003439">
    <property type="entry name" value="ABC_transporter-like_ATP-bd"/>
</dbReference>
<dbReference type="OrthoDB" id="1114670at2"/>
<gene>
    <name evidence="6" type="ORF">CLV58_101115</name>
</gene>
<keyword evidence="1" id="KW-0813">Transport</keyword>
<keyword evidence="3 6" id="KW-0067">ATP-binding</keyword>
<dbReference type="GO" id="GO:0005886">
    <property type="term" value="C:plasma membrane"/>
    <property type="evidence" value="ECO:0007669"/>
    <property type="project" value="TreeGrafter"/>
</dbReference>
<dbReference type="InterPro" id="IPR003593">
    <property type="entry name" value="AAA+_ATPase"/>
</dbReference>
<dbReference type="PANTHER" id="PTHR24220">
    <property type="entry name" value="IMPORT ATP-BINDING PROTEIN"/>
    <property type="match status" value="1"/>
</dbReference>
<dbReference type="GO" id="GO:0022857">
    <property type="term" value="F:transmembrane transporter activity"/>
    <property type="evidence" value="ECO:0007669"/>
    <property type="project" value="TreeGrafter"/>
</dbReference>
<evidence type="ECO:0000256" key="1">
    <source>
        <dbReference type="ARBA" id="ARBA00022448"/>
    </source>
</evidence>
<protein>
    <submittedName>
        <fullName evidence="6">Putative ABC transport system ATP-binding protein</fullName>
    </submittedName>
</protein>
<dbReference type="InterPro" id="IPR015854">
    <property type="entry name" value="ABC_transpr_LolD-like"/>
</dbReference>
<name>A0A2T0TN53_9BACT</name>
<keyword evidence="2" id="KW-0547">Nucleotide-binding</keyword>
<feature type="domain" description="ABC transporter" evidence="5">
    <location>
        <begin position="2"/>
        <end position="220"/>
    </location>
</feature>
<evidence type="ECO:0000256" key="4">
    <source>
        <dbReference type="ARBA" id="ARBA00038388"/>
    </source>
</evidence>
<dbReference type="SMART" id="SM00382">
    <property type="entry name" value="AAA"/>
    <property type="match status" value="1"/>
</dbReference>
<dbReference type="EMBL" id="PVTE01000001">
    <property type="protein sequence ID" value="PRY47051.1"/>
    <property type="molecule type" value="Genomic_DNA"/>
</dbReference>
<evidence type="ECO:0000259" key="5">
    <source>
        <dbReference type="PROSITE" id="PS50893"/>
    </source>
</evidence>
<dbReference type="FunFam" id="3.40.50.300:FF:000032">
    <property type="entry name" value="Export ABC transporter ATP-binding protein"/>
    <property type="match status" value="1"/>
</dbReference>
<dbReference type="AlphaFoldDB" id="A0A2T0TN53"/>
<dbReference type="SUPFAM" id="SSF52540">
    <property type="entry name" value="P-loop containing nucleoside triphosphate hydrolases"/>
    <property type="match status" value="1"/>
</dbReference>
<dbReference type="RefSeq" id="WP_106136109.1">
    <property type="nucleotide sequence ID" value="NZ_PVTE01000001.1"/>
</dbReference>
<organism evidence="6 7">
    <name type="scientific">Spirosoma oryzae</name>
    <dbReference type="NCBI Taxonomy" id="1469603"/>
    <lineage>
        <taxon>Bacteria</taxon>
        <taxon>Pseudomonadati</taxon>
        <taxon>Bacteroidota</taxon>
        <taxon>Cytophagia</taxon>
        <taxon>Cytophagales</taxon>
        <taxon>Cytophagaceae</taxon>
        <taxon>Spirosoma</taxon>
    </lineage>
</organism>
<dbReference type="Pfam" id="PF00005">
    <property type="entry name" value="ABC_tran"/>
    <property type="match status" value="1"/>
</dbReference>
<dbReference type="GO" id="GO:0016887">
    <property type="term" value="F:ATP hydrolysis activity"/>
    <property type="evidence" value="ECO:0007669"/>
    <property type="project" value="InterPro"/>
</dbReference>
<evidence type="ECO:0000313" key="7">
    <source>
        <dbReference type="Proteomes" id="UP000238375"/>
    </source>
</evidence>
<accession>A0A2T0TN53</accession>
<dbReference type="GO" id="GO:0005524">
    <property type="term" value="F:ATP binding"/>
    <property type="evidence" value="ECO:0007669"/>
    <property type="project" value="UniProtKB-KW"/>
</dbReference>
<dbReference type="Gene3D" id="3.40.50.300">
    <property type="entry name" value="P-loop containing nucleotide triphosphate hydrolases"/>
    <property type="match status" value="1"/>
</dbReference>
<reference evidence="6 7" key="1">
    <citation type="submission" date="2018-03" db="EMBL/GenBank/DDBJ databases">
        <title>Genomic Encyclopedia of Archaeal and Bacterial Type Strains, Phase II (KMG-II): from individual species to whole genera.</title>
        <authorList>
            <person name="Goeker M."/>
        </authorList>
    </citation>
    <scope>NUCLEOTIDE SEQUENCE [LARGE SCALE GENOMIC DNA]</scope>
    <source>
        <strain evidence="6 7">DSM 28354</strain>
    </source>
</reference>
<dbReference type="CDD" id="cd03255">
    <property type="entry name" value="ABC_MJ0796_LolCDE_FtsE"/>
    <property type="match status" value="1"/>
</dbReference>
<dbReference type="GO" id="GO:0098796">
    <property type="term" value="C:membrane protein complex"/>
    <property type="evidence" value="ECO:0007669"/>
    <property type="project" value="UniProtKB-ARBA"/>
</dbReference>
<dbReference type="InterPro" id="IPR017911">
    <property type="entry name" value="MacB-like_ATP-bd"/>
</dbReference>
<dbReference type="PROSITE" id="PS50893">
    <property type="entry name" value="ABC_TRANSPORTER_2"/>
    <property type="match status" value="1"/>
</dbReference>
<evidence type="ECO:0000256" key="3">
    <source>
        <dbReference type="ARBA" id="ARBA00022840"/>
    </source>
</evidence>